<dbReference type="AlphaFoldDB" id="J3MPR5"/>
<feature type="transmembrane region" description="Helical" evidence="1">
    <location>
        <begin position="20"/>
        <end position="46"/>
    </location>
</feature>
<proteinExistence type="predicted"/>
<dbReference type="HOGENOM" id="CLU_2765375_0_0_1"/>
<keyword evidence="1" id="KW-0472">Membrane</keyword>
<dbReference type="Gramene" id="OB08G10940.1">
    <property type="protein sequence ID" value="OB08G10940.1"/>
    <property type="gene ID" value="OB08G10940"/>
</dbReference>
<evidence type="ECO:0000256" key="1">
    <source>
        <dbReference type="SAM" id="Phobius"/>
    </source>
</evidence>
<organism evidence="2">
    <name type="scientific">Oryza brachyantha</name>
    <name type="common">malo sina</name>
    <dbReference type="NCBI Taxonomy" id="4533"/>
    <lineage>
        <taxon>Eukaryota</taxon>
        <taxon>Viridiplantae</taxon>
        <taxon>Streptophyta</taxon>
        <taxon>Embryophyta</taxon>
        <taxon>Tracheophyta</taxon>
        <taxon>Spermatophyta</taxon>
        <taxon>Magnoliopsida</taxon>
        <taxon>Liliopsida</taxon>
        <taxon>Poales</taxon>
        <taxon>Poaceae</taxon>
        <taxon>BOP clade</taxon>
        <taxon>Oryzoideae</taxon>
        <taxon>Oryzeae</taxon>
        <taxon>Oryzinae</taxon>
        <taxon>Oryza</taxon>
    </lineage>
</organism>
<reference evidence="2" key="1">
    <citation type="journal article" date="2013" name="Nat. Commun.">
        <title>Whole-genome sequencing of Oryza brachyantha reveals mechanisms underlying Oryza genome evolution.</title>
        <authorList>
            <person name="Chen J."/>
            <person name="Huang Q."/>
            <person name="Gao D."/>
            <person name="Wang J."/>
            <person name="Lang Y."/>
            <person name="Liu T."/>
            <person name="Li B."/>
            <person name="Bai Z."/>
            <person name="Luis Goicoechea J."/>
            <person name="Liang C."/>
            <person name="Chen C."/>
            <person name="Zhang W."/>
            <person name="Sun S."/>
            <person name="Liao Y."/>
            <person name="Zhang X."/>
            <person name="Yang L."/>
            <person name="Song C."/>
            <person name="Wang M."/>
            <person name="Shi J."/>
            <person name="Liu G."/>
            <person name="Liu J."/>
            <person name="Zhou H."/>
            <person name="Zhou W."/>
            <person name="Yu Q."/>
            <person name="An N."/>
            <person name="Chen Y."/>
            <person name="Cai Q."/>
            <person name="Wang B."/>
            <person name="Liu B."/>
            <person name="Min J."/>
            <person name="Huang Y."/>
            <person name="Wu H."/>
            <person name="Li Z."/>
            <person name="Zhang Y."/>
            <person name="Yin Y."/>
            <person name="Song W."/>
            <person name="Jiang J."/>
            <person name="Jackson S.A."/>
            <person name="Wing R.A."/>
            <person name="Wang J."/>
            <person name="Chen M."/>
        </authorList>
    </citation>
    <scope>NUCLEOTIDE SEQUENCE [LARGE SCALE GENOMIC DNA]</scope>
    <source>
        <strain evidence="2">cv. IRGC 101232</strain>
    </source>
</reference>
<evidence type="ECO:0000313" key="3">
    <source>
        <dbReference type="Proteomes" id="UP000006038"/>
    </source>
</evidence>
<name>J3MPR5_ORYBR</name>
<keyword evidence="1" id="KW-1133">Transmembrane helix</keyword>
<accession>J3MPR5</accession>
<keyword evidence="1" id="KW-0812">Transmembrane</keyword>
<protein>
    <submittedName>
        <fullName evidence="2">Uncharacterized protein</fullName>
    </submittedName>
</protein>
<evidence type="ECO:0000313" key="2">
    <source>
        <dbReference type="EnsemblPlants" id="OB08G10940.1"/>
    </source>
</evidence>
<reference evidence="2" key="2">
    <citation type="submission" date="2013-04" db="UniProtKB">
        <authorList>
            <consortium name="EnsemblPlants"/>
        </authorList>
    </citation>
    <scope>IDENTIFICATION</scope>
</reference>
<dbReference type="EnsemblPlants" id="OB08G10940.1">
    <property type="protein sequence ID" value="OB08G10940.1"/>
    <property type="gene ID" value="OB08G10940"/>
</dbReference>
<sequence length="70" mass="8054">RYWPESRDLFTCGNLYHLPIFDSCILAAMICLKGIVHTPFLLLVIISLSQFRSVCVNISLYCRVTVYIRG</sequence>
<keyword evidence="3" id="KW-1185">Reference proteome</keyword>
<dbReference type="Proteomes" id="UP000006038">
    <property type="component" value="Chromosome 8"/>
</dbReference>